<dbReference type="CTD" id="20234153"/>
<dbReference type="EMBL" id="KB200385">
    <property type="protein sequence ID" value="ESP01778.1"/>
    <property type="molecule type" value="Genomic_DNA"/>
</dbReference>
<dbReference type="InterPro" id="IPR019775">
    <property type="entry name" value="WD40_repeat_CS"/>
</dbReference>
<dbReference type="RefSeq" id="XP_009047552.1">
    <property type="nucleotide sequence ID" value="XM_009049304.1"/>
</dbReference>
<sequence>EGPVNAIALNKDATLCVVAGRTVFRIVSVEEDGFAEKINLRVGKNINLNYCAADVAWNHHDESILASAATNGSVVLWNLNKPNRSKQECVLTDHKRTVNRVIFHKSDASILLSGSQDGTMKLFDIRKHAVTTTFSGKMSESVRDIQFCPNLGSGYFIFAAAYDNGNIQLWDMRMYDRCIKQFPAHTGPTFSIDWHPEERDWIATAGRDKMIKVWDTSSHPEKLVKSVQTIASVARIKWRPQRKFNIASASLLLDHNVNVWALGRPYVPFATFNGHKDVVSSIIWLEPHMLFTSGKDGFLMQHTFKDAKRPADDVIPAGMDVDIFGNISHAFGDRNGTSNPEGGKLSFFTSKTPEKKSDLFTEAHSYMFTHRNRHRDENIFIECAKEYKLCKMSFDSLCDHNAGIAKKFHIPQIEHSWKMLHVLFCKKHLDHNLSSLTADKQDLDKGKSPLGAKKENHSGSRTELNGIDSETNISGWSDEDSEGEYSEYENTLLANIASGLTNQQADFFFGDGEPDRKDYDTHTSSFDVLALKDYKLPYEAIQVRHELKTVSPEDLAAGHQTLINEQNNSTDNHISPSETEDDSLISIPWKLEVNNVSNISTVVNILKQFAEQGDVQSTVSMLIVLGDKIRQHIDSELQETWFLSYIELLGYYELWTVSAEVIKLCHLSSVNSLNSQSTTIHTYCSQCSRPLMKAGWLCEKCKTVTNKCSLCHQTVKLMYIWCQGCCHGGHIEHIQDWFMKNKECPTGCGHHCEYT</sequence>
<dbReference type="PANTHER" id="PTHR46200:SF1">
    <property type="entry name" value="GATOR COMPLEX PROTEIN WDR24"/>
    <property type="match status" value="1"/>
</dbReference>
<keyword evidence="5" id="KW-0863">Zinc-finger</keyword>
<reference evidence="10 11" key="1">
    <citation type="journal article" date="2013" name="Nature">
        <title>Insights into bilaterian evolution from three spiralian genomes.</title>
        <authorList>
            <person name="Simakov O."/>
            <person name="Marletaz F."/>
            <person name="Cho S.J."/>
            <person name="Edsinger-Gonzales E."/>
            <person name="Havlak P."/>
            <person name="Hellsten U."/>
            <person name="Kuo D.H."/>
            <person name="Larsson T."/>
            <person name="Lv J."/>
            <person name="Arendt D."/>
            <person name="Savage R."/>
            <person name="Osoegawa K."/>
            <person name="de Jong P."/>
            <person name="Grimwood J."/>
            <person name="Chapman J.A."/>
            <person name="Shapiro H."/>
            <person name="Aerts A."/>
            <person name="Otillar R.P."/>
            <person name="Terry A.Y."/>
            <person name="Boore J.L."/>
            <person name="Grigoriev I.V."/>
            <person name="Lindberg D.R."/>
            <person name="Seaver E.C."/>
            <person name="Weisblat D.A."/>
            <person name="Putnam N.H."/>
            <person name="Rokhsar D.S."/>
        </authorList>
    </citation>
    <scope>NUCLEOTIDE SEQUENCE [LARGE SCALE GENOMIC DNA]</scope>
</reference>
<evidence type="ECO:0000256" key="7">
    <source>
        <dbReference type="ARBA" id="ARBA00040269"/>
    </source>
</evidence>
<dbReference type="GO" id="GO:0061700">
    <property type="term" value="C:GATOR2 complex"/>
    <property type="evidence" value="ECO:0007669"/>
    <property type="project" value="TreeGrafter"/>
</dbReference>
<evidence type="ECO:0000256" key="5">
    <source>
        <dbReference type="ARBA" id="ARBA00022771"/>
    </source>
</evidence>
<dbReference type="AlphaFoldDB" id="V4AWB3"/>
<evidence type="ECO:0000256" key="8">
    <source>
        <dbReference type="PROSITE-ProRule" id="PRU00221"/>
    </source>
</evidence>
<dbReference type="SMART" id="SM00320">
    <property type="entry name" value="WD40"/>
    <property type="match status" value="6"/>
</dbReference>
<keyword evidence="3" id="KW-0479">Metal-binding</keyword>
<proteinExistence type="inferred from homology"/>
<dbReference type="KEGG" id="lgi:LOTGIDRAFT_139155"/>
<evidence type="ECO:0000256" key="4">
    <source>
        <dbReference type="ARBA" id="ARBA00022737"/>
    </source>
</evidence>
<evidence type="ECO:0000313" key="11">
    <source>
        <dbReference type="Proteomes" id="UP000030746"/>
    </source>
</evidence>
<dbReference type="GO" id="GO:0016239">
    <property type="term" value="P:positive regulation of macroautophagy"/>
    <property type="evidence" value="ECO:0007669"/>
    <property type="project" value="TreeGrafter"/>
</dbReference>
<dbReference type="InterPro" id="IPR036322">
    <property type="entry name" value="WD40_repeat_dom_sf"/>
</dbReference>
<feature type="compositionally biased region" description="Basic and acidic residues" evidence="9">
    <location>
        <begin position="440"/>
        <end position="460"/>
    </location>
</feature>
<protein>
    <recommendedName>
        <fullName evidence="7">GATOR2 complex protein WDR24</fullName>
    </recommendedName>
</protein>
<dbReference type="InterPro" id="IPR001680">
    <property type="entry name" value="WD40_rpt"/>
</dbReference>
<dbReference type="PROSITE" id="PS00678">
    <property type="entry name" value="WD_REPEATS_1"/>
    <property type="match status" value="1"/>
</dbReference>
<feature type="repeat" description="WD" evidence="8">
    <location>
        <begin position="182"/>
        <end position="218"/>
    </location>
</feature>
<name>V4AWB3_LOTGI</name>
<dbReference type="GO" id="GO:0005829">
    <property type="term" value="C:cytosol"/>
    <property type="evidence" value="ECO:0007669"/>
    <property type="project" value="TreeGrafter"/>
</dbReference>
<evidence type="ECO:0000256" key="6">
    <source>
        <dbReference type="ARBA" id="ARBA00022833"/>
    </source>
</evidence>
<keyword evidence="4" id="KW-0677">Repeat</keyword>
<dbReference type="GO" id="GO:0005774">
    <property type="term" value="C:vacuolar membrane"/>
    <property type="evidence" value="ECO:0007669"/>
    <property type="project" value="TreeGrafter"/>
</dbReference>
<dbReference type="OrthoDB" id="60955at2759"/>
<gene>
    <name evidence="10" type="ORF">LOTGIDRAFT_139155</name>
</gene>
<dbReference type="SUPFAM" id="SSF50978">
    <property type="entry name" value="WD40 repeat-like"/>
    <property type="match status" value="1"/>
</dbReference>
<feature type="non-terminal residue" evidence="10">
    <location>
        <position position="1"/>
    </location>
</feature>
<dbReference type="InterPro" id="IPR037590">
    <property type="entry name" value="WDR24"/>
</dbReference>
<dbReference type="HOGENOM" id="CLU_010233_0_0_1"/>
<dbReference type="GO" id="GO:0034198">
    <property type="term" value="P:cellular response to amino acid starvation"/>
    <property type="evidence" value="ECO:0007669"/>
    <property type="project" value="TreeGrafter"/>
</dbReference>
<feature type="compositionally biased region" description="Polar residues" evidence="9">
    <location>
        <begin position="461"/>
        <end position="473"/>
    </location>
</feature>
<dbReference type="GO" id="GO:1904263">
    <property type="term" value="P:positive regulation of TORC1 signaling"/>
    <property type="evidence" value="ECO:0007669"/>
    <property type="project" value="TreeGrafter"/>
</dbReference>
<accession>V4AWB3</accession>
<dbReference type="OMA" id="EPMWLIS"/>
<organism evidence="10 11">
    <name type="scientific">Lottia gigantea</name>
    <name type="common">Giant owl limpet</name>
    <dbReference type="NCBI Taxonomy" id="225164"/>
    <lineage>
        <taxon>Eukaryota</taxon>
        <taxon>Metazoa</taxon>
        <taxon>Spiralia</taxon>
        <taxon>Lophotrochozoa</taxon>
        <taxon>Mollusca</taxon>
        <taxon>Gastropoda</taxon>
        <taxon>Patellogastropoda</taxon>
        <taxon>Lottioidea</taxon>
        <taxon>Lottiidae</taxon>
        <taxon>Lottia</taxon>
    </lineage>
</organism>
<evidence type="ECO:0000256" key="2">
    <source>
        <dbReference type="ARBA" id="ARBA00022574"/>
    </source>
</evidence>
<keyword evidence="11" id="KW-1185">Reference proteome</keyword>
<dbReference type="PROSITE" id="PS50294">
    <property type="entry name" value="WD_REPEATS_REGION"/>
    <property type="match status" value="2"/>
</dbReference>
<evidence type="ECO:0000256" key="1">
    <source>
        <dbReference type="ARBA" id="ARBA00008134"/>
    </source>
</evidence>
<keyword evidence="2 8" id="KW-0853">WD repeat</keyword>
<feature type="region of interest" description="Disordered" evidence="9">
    <location>
        <begin position="440"/>
        <end position="481"/>
    </location>
</feature>
<dbReference type="GeneID" id="20234153"/>
<comment type="similarity">
    <text evidence="1">Belongs to the WD repeat WDR24 family.</text>
</comment>
<evidence type="ECO:0000256" key="9">
    <source>
        <dbReference type="SAM" id="MobiDB-lite"/>
    </source>
</evidence>
<dbReference type="CDD" id="cd16693">
    <property type="entry name" value="mRING-H2-C3H3C2_WDR24"/>
    <property type="match status" value="1"/>
</dbReference>
<dbReference type="PANTHER" id="PTHR46200">
    <property type="entry name" value="GATOR COMPLEX PROTEIN WDR24"/>
    <property type="match status" value="1"/>
</dbReference>
<dbReference type="InterPro" id="IPR015943">
    <property type="entry name" value="WD40/YVTN_repeat-like_dom_sf"/>
</dbReference>
<dbReference type="STRING" id="225164.V4AWB3"/>
<dbReference type="Proteomes" id="UP000030746">
    <property type="component" value="Unassembled WGS sequence"/>
</dbReference>
<dbReference type="PROSITE" id="PS50082">
    <property type="entry name" value="WD_REPEATS_2"/>
    <property type="match status" value="2"/>
</dbReference>
<evidence type="ECO:0000256" key="3">
    <source>
        <dbReference type="ARBA" id="ARBA00022723"/>
    </source>
</evidence>
<dbReference type="GO" id="GO:0008270">
    <property type="term" value="F:zinc ion binding"/>
    <property type="evidence" value="ECO:0007669"/>
    <property type="project" value="UniProtKB-KW"/>
</dbReference>
<evidence type="ECO:0000313" key="10">
    <source>
        <dbReference type="EMBL" id="ESP01778.1"/>
    </source>
</evidence>
<dbReference type="Pfam" id="PF00400">
    <property type="entry name" value="WD40"/>
    <property type="match status" value="2"/>
</dbReference>
<dbReference type="Gene3D" id="2.130.10.10">
    <property type="entry name" value="YVTN repeat-like/Quinoprotein amine dehydrogenase"/>
    <property type="match status" value="1"/>
</dbReference>
<feature type="repeat" description="WD" evidence="8">
    <location>
        <begin position="91"/>
        <end position="133"/>
    </location>
</feature>
<keyword evidence="6" id="KW-0862">Zinc</keyword>